<evidence type="ECO:0008006" key="7">
    <source>
        <dbReference type="Google" id="ProtNLM"/>
    </source>
</evidence>
<feature type="transmembrane region" description="Helical" evidence="5">
    <location>
        <begin position="129"/>
        <end position="158"/>
    </location>
</feature>
<reference evidence="6" key="1">
    <citation type="submission" date="2018-06" db="EMBL/GenBank/DDBJ databases">
        <authorList>
            <person name="Zhirakovskaya E."/>
        </authorList>
    </citation>
    <scope>NUCLEOTIDE SEQUENCE</scope>
</reference>
<accession>A0A3B0VQA0</accession>
<keyword evidence="3 5" id="KW-1133">Transmembrane helix</keyword>
<comment type="subcellular location">
    <subcellularLocation>
        <location evidence="1">Membrane</location>
        <topology evidence="1">Multi-pass membrane protein</topology>
    </subcellularLocation>
</comment>
<dbReference type="GO" id="GO:0016020">
    <property type="term" value="C:membrane"/>
    <property type="evidence" value="ECO:0007669"/>
    <property type="project" value="UniProtKB-SubCell"/>
</dbReference>
<dbReference type="PANTHER" id="PTHR43701">
    <property type="entry name" value="MEMBRANE TRANSPORTER PROTEIN MJ0441-RELATED"/>
    <property type="match status" value="1"/>
</dbReference>
<dbReference type="AlphaFoldDB" id="A0A3B0VQA0"/>
<evidence type="ECO:0000256" key="4">
    <source>
        <dbReference type="ARBA" id="ARBA00023136"/>
    </source>
</evidence>
<proteinExistence type="predicted"/>
<feature type="transmembrane region" description="Helical" evidence="5">
    <location>
        <begin position="94"/>
        <end position="117"/>
    </location>
</feature>
<dbReference type="InterPro" id="IPR002781">
    <property type="entry name" value="TM_pro_TauE-like"/>
</dbReference>
<feature type="transmembrane region" description="Helical" evidence="5">
    <location>
        <begin position="71"/>
        <end position="88"/>
    </location>
</feature>
<dbReference type="Pfam" id="PF01925">
    <property type="entry name" value="TauE"/>
    <property type="match status" value="1"/>
</dbReference>
<feature type="transmembrane region" description="Helical" evidence="5">
    <location>
        <begin position="7"/>
        <end position="34"/>
    </location>
</feature>
<name>A0A3B0VQA0_9ZZZZ</name>
<dbReference type="InterPro" id="IPR051598">
    <property type="entry name" value="TSUP/Inactive_protease-like"/>
</dbReference>
<gene>
    <name evidence="6" type="ORF">MNBD_CHLOROFLEXI01-1305</name>
</gene>
<evidence type="ECO:0000256" key="5">
    <source>
        <dbReference type="SAM" id="Phobius"/>
    </source>
</evidence>
<evidence type="ECO:0000256" key="2">
    <source>
        <dbReference type="ARBA" id="ARBA00022692"/>
    </source>
</evidence>
<feature type="transmembrane region" description="Helical" evidence="5">
    <location>
        <begin position="170"/>
        <end position="189"/>
    </location>
</feature>
<feature type="transmembrane region" description="Helical" evidence="5">
    <location>
        <begin position="196"/>
        <end position="214"/>
    </location>
</feature>
<keyword evidence="4 5" id="KW-0472">Membrane</keyword>
<feature type="transmembrane region" description="Helical" evidence="5">
    <location>
        <begin position="226"/>
        <end position="243"/>
    </location>
</feature>
<evidence type="ECO:0000256" key="1">
    <source>
        <dbReference type="ARBA" id="ARBA00004141"/>
    </source>
</evidence>
<dbReference type="EMBL" id="UOEU01000834">
    <property type="protein sequence ID" value="VAW41272.1"/>
    <property type="molecule type" value="Genomic_DNA"/>
</dbReference>
<feature type="transmembrane region" description="Helical" evidence="5">
    <location>
        <begin position="40"/>
        <end position="59"/>
    </location>
</feature>
<organism evidence="6">
    <name type="scientific">hydrothermal vent metagenome</name>
    <dbReference type="NCBI Taxonomy" id="652676"/>
    <lineage>
        <taxon>unclassified sequences</taxon>
        <taxon>metagenomes</taxon>
        <taxon>ecological metagenomes</taxon>
    </lineage>
</organism>
<protein>
    <recommendedName>
        <fullName evidence="7">Membrane transporter protein</fullName>
    </recommendedName>
</protein>
<keyword evidence="2 5" id="KW-0812">Transmembrane</keyword>
<dbReference type="PANTHER" id="PTHR43701:SF5">
    <property type="entry name" value="MEMBRANE TRANSPORTER PROTEIN-RELATED"/>
    <property type="match status" value="1"/>
</dbReference>
<evidence type="ECO:0000256" key="3">
    <source>
        <dbReference type="ARBA" id="ARBA00022989"/>
    </source>
</evidence>
<evidence type="ECO:0000313" key="6">
    <source>
        <dbReference type="EMBL" id="VAW41272.1"/>
    </source>
</evidence>
<sequence length="244" mass="25943">MFLFITLISLLAGMLIGTIGIGGVILAPLLAFALGFDLHLAMSASSFSFLFPGLVGTLTYAKKRSIVWEKVLWLSVGIVPAALLGARVNSYLDTAVLILIIASLITFSGINVFLKTADESEEIPQISKLWMIFIGAVVGFGSALTGTGGPVLLVPILVTLRFPALKSIGISQAVQLPIALFAVAGFWLYGQIDFGLGLHLGITQAVGAYFGAQMAHRLPVVQLRRLVAVALIGVGSMMIWQIFR</sequence>